<sequence>MKAEQELRRTGAKLSRRTKEEPRNVEAWLDLIDHQDAMAQSNSTNAEIRNISDIKLSIYEQALKTVEKKHHERIRLLLGMMGEGSKVWESKKLSSRWREILHDNSDCADLWIKYIDFAQADFLDFR</sequence>
<feature type="region of interest" description="Disordered" evidence="4">
    <location>
        <begin position="1"/>
        <end position="22"/>
    </location>
</feature>
<evidence type="ECO:0000313" key="6">
    <source>
        <dbReference type="Proteomes" id="UP001357485"/>
    </source>
</evidence>
<feature type="non-terminal residue" evidence="5">
    <location>
        <position position="126"/>
    </location>
</feature>
<evidence type="ECO:0000256" key="4">
    <source>
        <dbReference type="SAM" id="MobiDB-lite"/>
    </source>
</evidence>
<keyword evidence="6" id="KW-1185">Reference proteome</keyword>
<accession>A0ABR0M2S2</accession>
<name>A0ABR0M2S2_9PEZI</name>
<dbReference type="Proteomes" id="UP001357485">
    <property type="component" value="Unassembled WGS sequence"/>
</dbReference>
<gene>
    <name evidence="5" type="ORF">LTR16_009374</name>
</gene>
<dbReference type="PANTHER" id="PTHR13471">
    <property type="entry name" value="TETRATRICOPEPTIDE-LIKE HELICAL"/>
    <property type="match status" value="1"/>
</dbReference>
<evidence type="ECO:0000256" key="2">
    <source>
        <dbReference type="ARBA" id="ARBA00009265"/>
    </source>
</evidence>
<dbReference type="PANTHER" id="PTHR13471:SF0">
    <property type="entry name" value="NUCLEAR EXOSOME REGULATOR NRDE2"/>
    <property type="match status" value="1"/>
</dbReference>
<evidence type="ECO:0000313" key="5">
    <source>
        <dbReference type="EMBL" id="KAK5277766.1"/>
    </source>
</evidence>
<reference evidence="5 6" key="1">
    <citation type="submission" date="2023-08" db="EMBL/GenBank/DDBJ databases">
        <title>Black Yeasts Isolated from many extreme environments.</title>
        <authorList>
            <person name="Coleine C."/>
            <person name="Stajich J.E."/>
            <person name="Selbmann L."/>
        </authorList>
    </citation>
    <scope>NUCLEOTIDE SEQUENCE [LARGE SCALE GENOMIC DNA]</scope>
    <source>
        <strain evidence="5 6">CCFEE 536</strain>
    </source>
</reference>
<proteinExistence type="inferred from homology"/>
<protein>
    <submittedName>
        <fullName evidence="5">Uncharacterized protein</fullName>
    </submittedName>
</protein>
<comment type="similarity">
    <text evidence="2">Belongs to the NRDE2 family.</text>
</comment>
<evidence type="ECO:0000256" key="3">
    <source>
        <dbReference type="ARBA" id="ARBA00023242"/>
    </source>
</evidence>
<organism evidence="5 6">
    <name type="scientific">Cryomyces antarcticus</name>
    <dbReference type="NCBI Taxonomy" id="329879"/>
    <lineage>
        <taxon>Eukaryota</taxon>
        <taxon>Fungi</taxon>
        <taxon>Dikarya</taxon>
        <taxon>Ascomycota</taxon>
        <taxon>Pezizomycotina</taxon>
        <taxon>Dothideomycetes</taxon>
        <taxon>Dothideomycetes incertae sedis</taxon>
        <taxon>Cryomyces</taxon>
    </lineage>
</organism>
<dbReference type="EMBL" id="JAVRRA010002434">
    <property type="protein sequence ID" value="KAK5277766.1"/>
    <property type="molecule type" value="Genomic_DNA"/>
</dbReference>
<keyword evidence="3" id="KW-0539">Nucleus</keyword>
<comment type="caution">
    <text evidence="5">The sequence shown here is derived from an EMBL/GenBank/DDBJ whole genome shotgun (WGS) entry which is preliminary data.</text>
</comment>
<evidence type="ECO:0000256" key="1">
    <source>
        <dbReference type="ARBA" id="ARBA00004123"/>
    </source>
</evidence>
<dbReference type="Pfam" id="PF08424">
    <property type="entry name" value="NRDE-2"/>
    <property type="match status" value="1"/>
</dbReference>
<dbReference type="InterPro" id="IPR013633">
    <property type="entry name" value="NRDE-2"/>
</dbReference>
<comment type="subcellular location">
    <subcellularLocation>
        <location evidence="1">Nucleus</location>
    </subcellularLocation>
</comment>